<evidence type="ECO:0000313" key="2">
    <source>
        <dbReference type="EMBL" id="PNX71008.1"/>
    </source>
</evidence>
<feature type="non-terminal residue" evidence="2">
    <location>
        <position position="1"/>
    </location>
</feature>
<reference evidence="2 3" key="2">
    <citation type="journal article" date="2017" name="Front. Plant Sci.">
        <title>Gene Classification and Mining of Molecular Markers Useful in Red Clover (Trifolium pratense) Breeding.</title>
        <authorList>
            <person name="Istvanek J."/>
            <person name="Dluhosova J."/>
            <person name="Dluhos P."/>
            <person name="Patkova L."/>
            <person name="Nedelnik J."/>
            <person name="Repkova J."/>
        </authorList>
    </citation>
    <scope>NUCLEOTIDE SEQUENCE [LARGE SCALE GENOMIC DNA]</scope>
    <source>
        <strain evidence="3">cv. Tatra</strain>
        <tissue evidence="2">Young leaves</tissue>
    </source>
</reference>
<name>A0A2K3KXJ5_TRIPR</name>
<accession>A0A2K3KXJ5</accession>
<evidence type="ECO:0000313" key="3">
    <source>
        <dbReference type="Proteomes" id="UP000236291"/>
    </source>
</evidence>
<proteinExistence type="predicted"/>
<evidence type="ECO:0000256" key="1">
    <source>
        <dbReference type="SAM" id="MobiDB-lite"/>
    </source>
</evidence>
<reference evidence="2 3" key="1">
    <citation type="journal article" date="2014" name="Am. J. Bot.">
        <title>Genome assembly and annotation for red clover (Trifolium pratense; Fabaceae).</title>
        <authorList>
            <person name="Istvanek J."/>
            <person name="Jaros M."/>
            <person name="Krenek A."/>
            <person name="Repkova J."/>
        </authorList>
    </citation>
    <scope>NUCLEOTIDE SEQUENCE [LARGE SCALE GENOMIC DNA]</scope>
    <source>
        <strain evidence="3">cv. Tatra</strain>
        <tissue evidence="2">Young leaves</tissue>
    </source>
</reference>
<dbReference type="AlphaFoldDB" id="A0A2K3KXJ5"/>
<gene>
    <name evidence="2" type="ORF">L195_g057964</name>
</gene>
<organism evidence="2 3">
    <name type="scientific">Trifolium pratense</name>
    <name type="common">Red clover</name>
    <dbReference type="NCBI Taxonomy" id="57577"/>
    <lineage>
        <taxon>Eukaryota</taxon>
        <taxon>Viridiplantae</taxon>
        <taxon>Streptophyta</taxon>
        <taxon>Embryophyta</taxon>
        <taxon>Tracheophyta</taxon>
        <taxon>Spermatophyta</taxon>
        <taxon>Magnoliopsida</taxon>
        <taxon>eudicotyledons</taxon>
        <taxon>Gunneridae</taxon>
        <taxon>Pentapetalae</taxon>
        <taxon>rosids</taxon>
        <taxon>fabids</taxon>
        <taxon>Fabales</taxon>
        <taxon>Fabaceae</taxon>
        <taxon>Papilionoideae</taxon>
        <taxon>50 kb inversion clade</taxon>
        <taxon>NPAAA clade</taxon>
        <taxon>Hologalegina</taxon>
        <taxon>IRL clade</taxon>
        <taxon>Trifolieae</taxon>
        <taxon>Trifolium</taxon>
    </lineage>
</organism>
<dbReference type="EMBL" id="ASHM01117763">
    <property type="protein sequence ID" value="PNX71008.1"/>
    <property type="molecule type" value="Genomic_DNA"/>
</dbReference>
<protein>
    <submittedName>
        <fullName evidence="2">Uncharacterized protein</fullName>
    </submittedName>
</protein>
<dbReference type="Proteomes" id="UP000236291">
    <property type="component" value="Unassembled WGS sequence"/>
</dbReference>
<feature type="compositionally biased region" description="Basic and acidic residues" evidence="1">
    <location>
        <begin position="66"/>
        <end position="83"/>
    </location>
</feature>
<feature type="compositionally biased region" description="Polar residues" evidence="1">
    <location>
        <begin position="34"/>
        <end position="65"/>
    </location>
</feature>
<sequence>GTTPLRWMYCCSTDDCRPSHLLSSCIKKLKIKTDSPQPTTVSMASSSQPNNNDGDDQITTVQTSPHCEHETVISPLRDNDKQRLSLQSESIQATFNCENAT</sequence>
<comment type="caution">
    <text evidence="2">The sequence shown here is derived from an EMBL/GenBank/DDBJ whole genome shotgun (WGS) entry which is preliminary data.</text>
</comment>
<feature type="region of interest" description="Disordered" evidence="1">
    <location>
        <begin position="34"/>
        <end position="83"/>
    </location>
</feature>